<keyword evidence="3 4" id="KW-0949">S-adenosyl-L-methionine</keyword>
<feature type="binding site" evidence="4">
    <location>
        <begin position="109"/>
        <end position="110"/>
    </location>
    <ligand>
        <name>S-adenosyl-L-methionine</name>
        <dbReference type="ChEBI" id="CHEBI:59789"/>
    </ligand>
</feature>
<comment type="catalytic activity">
    <reaction evidence="4">
        <text>a 2-demethylmenaquinol + S-adenosyl-L-methionine = a menaquinol + S-adenosyl-L-homocysteine + H(+)</text>
        <dbReference type="Rhea" id="RHEA:42640"/>
        <dbReference type="Rhea" id="RHEA-COMP:9539"/>
        <dbReference type="Rhea" id="RHEA-COMP:9563"/>
        <dbReference type="ChEBI" id="CHEBI:15378"/>
        <dbReference type="ChEBI" id="CHEBI:18151"/>
        <dbReference type="ChEBI" id="CHEBI:55437"/>
        <dbReference type="ChEBI" id="CHEBI:57856"/>
        <dbReference type="ChEBI" id="CHEBI:59789"/>
        <dbReference type="EC" id="2.1.1.163"/>
    </reaction>
</comment>
<dbReference type="OrthoDB" id="9808140at2"/>
<feature type="binding site" evidence="4">
    <location>
        <position position="61"/>
    </location>
    <ligand>
        <name>S-adenosyl-L-methionine</name>
        <dbReference type="ChEBI" id="CHEBI:59789"/>
    </ligand>
</feature>
<dbReference type="PROSITE" id="PS01183">
    <property type="entry name" value="UBIE_1"/>
    <property type="match status" value="1"/>
</dbReference>
<dbReference type="AlphaFoldDB" id="X0PFK7"/>
<gene>
    <name evidence="4" type="primary">menG</name>
    <name evidence="5" type="ORF">FC83_GL002587</name>
</gene>
<dbReference type="Gene3D" id="3.40.50.150">
    <property type="entry name" value="Vaccinia Virus protein VP39"/>
    <property type="match status" value="1"/>
</dbReference>
<keyword evidence="1 4" id="KW-0489">Methyltransferase</keyword>
<dbReference type="Pfam" id="PF01209">
    <property type="entry name" value="Ubie_methyltran"/>
    <property type="match status" value="1"/>
</dbReference>
<dbReference type="PATRIC" id="fig|1423734.3.peg.2623"/>
<keyword evidence="4" id="KW-0474">Menaquinone biosynthesis</keyword>
<dbReference type="SUPFAM" id="SSF53335">
    <property type="entry name" value="S-adenosyl-L-methionine-dependent methyltransferases"/>
    <property type="match status" value="1"/>
</dbReference>
<evidence type="ECO:0000256" key="1">
    <source>
        <dbReference type="ARBA" id="ARBA00022603"/>
    </source>
</evidence>
<evidence type="ECO:0000313" key="6">
    <source>
        <dbReference type="Proteomes" id="UP000051236"/>
    </source>
</evidence>
<feature type="binding site" evidence="4">
    <location>
        <position position="82"/>
    </location>
    <ligand>
        <name>S-adenosyl-L-methionine</name>
        <dbReference type="ChEBI" id="CHEBI:59789"/>
    </ligand>
</feature>
<dbReference type="InterPro" id="IPR029063">
    <property type="entry name" value="SAM-dependent_MTases_sf"/>
</dbReference>
<evidence type="ECO:0000256" key="3">
    <source>
        <dbReference type="ARBA" id="ARBA00022691"/>
    </source>
</evidence>
<dbReference type="UniPathway" id="UPA00079">
    <property type="reaction ID" value="UER00169"/>
</dbReference>
<dbReference type="PANTHER" id="PTHR43591:SF24">
    <property type="entry name" value="2-METHOXY-6-POLYPRENYL-1,4-BENZOQUINOL METHYLASE, MITOCHONDRIAL"/>
    <property type="match status" value="1"/>
</dbReference>
<dbReference type="GO" id="GO:0009234">
    <property type="term" value="P:menaquinone biosynthetic process"/>
    <property type="evidence" value="ECO:0007669"/>
    <property type="project" value="UniProtKB-UniRule"/>
</dbReference>
<reference evidence="5 6" key="1">
    <citation type="journal article" date="2015" name="Genome Announc.">
        <title>Expanding the biotechnology potential of lactobacilli through comparative genomics of 213 strains and associated genera.</title>
        <authorList>
            <person name="Sun Z."/>
            <person name="Harris H.M."/>
            <person name="McCann A."/>
            <person name="Guo C."/>
            <person name="Argimon S."/>
            <person name="Zhang W."/>
            <person name="Yang X."/>
            <person name="Jeffery I.B."/>
            <person name="Cooney J.C."/>
            <person name="Kagawa T.F."/>
            <person name="Liu W."/>
            <person name="Song Y."/>
            <person name="Salvetti E."/>
            <person name="Wrobel A."/>
            <person name="Rasinkangas P."/>
            <person name="Parkhill J."/>
            <person name="Rea M.C."/>
            <person name="O'Sullivan O."/>
            <person name="Ritari J."/>
            <person name="Douillard F.P."/>
            <person name="Paul Ross R."/>
            <person name="Yang R."/>
            <person name="Briner A.E."/>
            <person name="Felis G.E."/>
            <person name="de Vos W.M."/>
            <person name="Barrangou R."/>
            <person name="Klaenhammer T.R."/>
            <person name="Caufield P.W."/>
            <person name="Cui Y."/>
            <person name="Zhang H."/>
            <person name="O'Toole P.W."/>
        </authorList>
    </citation>
    <scope>NUCLEOTIDE SEQUENCE [LARGE SCALE GENOMIC DNA]</scope>
    <source>
        <strain evidence="5 6">DSM 18527</strain>
    </source>
</reference>
<organism evidence="5 6">
    <name type="scientific">Agrilactobacillus composti DSM 18527 = JCM 14202</name>
    <dbReference type="NCBI Taxonomy" id="1423734"/>
    <lineage>
        <taxon>Bacteria</taxon>
        <taxon>Bacillati</taxon>
        <taxon>Bacillota</taxon>
        <taxon>Bacilli</taxon>
        <taxon>Lactobacillales</taxon>
        <taxon>Lactobacillaceae</taxon>
        <taxon>Agrilactobacillus</taxon>
    </lineage>
</organism>
<evidence type="ECO:0000313" key="5">
    <source>
        <dbReference type="EMBL" id="KRM36712.1"/>
    </source>
</evidence>
<dbReference type="HAMAP" id="MF_01813">
    <property type="entry name" value="MenG_UbiE_methyltr"/>
    <property type="match status" value="1"/>
</dbReference>
<dbReference type="GO" id="GO:0032259">
    <property type="term" value="P:methylation"/>
    <property type="evidence" value="ECO:0007669"/>
    <property type="project" value="UniProtKB-KW"/>
</dbReference>
<dbReference type="EC" id="2.1.1.163" evidence="4"/>
<comment type="pathway">
    <text evidence="4">Quinol/quinone metabolism; menaquinone biosynthesis; menaquinol from 1,4-dihydroxy-2-naphthoate: step 2/2.</text>
</comment>
<dbReference type="eggNOG" id="COG2226">
    <property type="taxonomic scope" value="Bacteria"/>
</dbReference>
<name>X0PFK7_9LACO</name>
<sequence>MGLTNQTPSQTVQHIFDNIAGNYDVMNNVISLGFHKRWRKVVNAKLALQPGDHILDVCCGTGIWTFSLGQAVGNTGQVTGLDFSAGMLAIAQDHLKDYQGANINFIQGDAQKLPFADNSFDRVVIGFGLRNVPDANKVLAEMYRVLKPGGQAACLETSQPTNPIMHAGWELYFGKVLPLLGGAIHHYHEYDYLQKSTHHFVSAEVLKSLFLRAGFQDVSYDQFVAGSAAVHYGTKG</sequence>
<proteinExistence type="inferred from homology"/>
<dbReference type="InterPro" id="IPR004033">
    <property type="entry name" value="UbiE/COQ5_MeTrFase"/>
</dbReference>
<comment type="caution">
    <text evidence="5">The sequence shown here is derived from an EMBL/GenBank/DDBJ whole genome shotgun (WGS) entry which is preliminary data.</text>
</comment>
<dbReference type="PROSITE" id="PS01184">
    <property type="entry name" value="UBIE_2"/>
    <property type="match status" value="1"/>
</dbReference>
<dbReference type="PANTHER" id="PTHR43591">
    <property type="entry name" value="METHYLTRANSFERASE"/>
    <property type="match status" value="1"/>
</dbReference>
<dbReference type="CDD" id="cd02440">
    <property type="entry name" value="AdoMet_MTases"/>
    <property type="match status" value="1"/>
</dbReference>
<evidence type="ECO:0000256" key="2">
    <source>
        <dbReference type="ARBA" id="ARBA00022679"/>
    </source>
</evidence>
<comment type="caution">
    <text evidence="4">Lacks conserved residue(s) required for the propagation of feature annotation.</text>
</comment>
<dbReference type="EMBL" id="AZGA01000002">
    <property type="protein sequence ID" value="KRM36712.1"/>
    <property type="molecule type" value="Genomic_DNA"/>
</dbReference>
<dbReference type="PROSITE" id="PS51608">
    <property type="entry name" value="SAM_MT_UBIE"/>
    <property type="match status" value="1"/>
</dbReference>
<dbReference type="NCBIfam" id="TIGR01934">
    <property type="entry name" value="MenG_MenH_UbiE"/>
    <property type="match status" value="1"/>
</dbReference>
<protein>
    <recommendedName>
        <fullName evidence="4">Demethylmenaquinone methyltransferase</fullName>
        <ecNumber evidence="4">2.1.1.163</ecNumber>
    </recommendedName>
</protein>
<keyword evidence="6" id="KW-1185">Reference proteome</keyword>
<accession>X0PFK7</accession>
<dbReference type="NCBIfam" id="NF001244">
    <property type="entry name" value="PRK00216.1-5"/>
    <property type="match status" value="1"/>
</dbReference>
<dbReference type="Proteomes" id="UP000051236">
    <property type="component" value="Unassembled WGS sequence"/>
</dbReference>
<keyword evidence="2 4" id="KW-0808">Transferase</keyword>
<evidence type="ECO:0000256" key="4">
    <source>
        <dbReference type="HAMAP-Rule" id="MF_01813"/>
    </source>
</evidence>
<comment type="function">
    <text evidence="4">Methyltransferase required for the conversion of demethylmenaquinol (DMKH2) to menaquinol (MKH2).</text>
</comment>
<dbReference type="GO" id="GO:0043770">
    <property type="term" value="F:demethylmenaquinone methyltransferase activity"/>
    <property type="evidence" value="ECO:0007669"/>
    <property type="project" value="UniProtKB-UniRule"/>
</dbReference>
<dbReference type="STRING" id="1423734.FC83_GL002587"/>
<dbReference type="RefSeq" id="WP_035453672.1">
    <property type="nucleotide sequence ID" value="NZ_AZGA01000002.1"/>
</dbReference>
<dbReference type="NCBIfam" id="NF001243">
    <property type="entry name" value="PRK00216.1-4"/>
    <property type="match status" value="1"/>
</dbReference>
<dbReference type="InterPro" id="IPR023576">
    <property type="entry name" value="UbiE/COQ5_MeTrFase_CS"/>
</dbReference>
<comment type="similarity">
    <text evidence="4">Belongs to the class I-like SAM-binding methyltransferase superfamily. MenG/UbiE family.</text>
</comment>